<reference evidence="9 10" key="1">
    <citation type="submission" date="2019-07" db="EMBL/GenBank/DDBJ databases">
        <title>Pseudomonas mangiferae sp. nov., isolated from bark of mango tree in Thailand.</title>
        <authorList>
            <person name="Srisuk N."/>
            <person name="Anurat P."/>
        </authorList>
    </citation>
    <scope>NUCLEOTIDE SEQUENCE [LARGE SCALE GENOMIC DNA]</scope>
    <source>
        <strain evidence="9 10">DMKU_BBB3-04</strain>
    </source>
</reference>
<name>A0A553H044_9PSED</name>
<keyword evidence="10" id="KW-1185">Reference proteome</keyword>
<organism evidence="9 10">
    <name type="scientific">Pseudomonas mangiferae</name>
    <dbReference type="NCBI Taxonomy" id="2593654"/>
    <lineage>
        <taxon>Bacteria</taxon>
        <taxon>Pseudomonadati</taxon>
        <taxon>Pseudomonadota</taxon>
        <taxon>Gammaproteobacteria</taxon>
        <taxon>Pseudomonadales</taxon>
        <taxon>Pseudomonadaceae</taxon>
        <taxon>Pseudomonas</taxon>
    </lineage>
</organism>
<keyword evidence="1" id="KW-0597">Phosphoprotein</keyword>
<dbReference type="PROSITE" id="PS50110">
    <property type="entry name" value="RESPONSE_REGULATORY"/>
    <property type="match status" value="1"/>
</dbReference>
<dbReference type="GO" id="GO:0000156">
    <property type="term" value="F:phosphorelay response regulator activity"/>
    <property type="evidence" value="ECO:0007669"/>
    <property type="project" value="TreeGrafter"/>
</dbReference>
<evidence type="ECO:0000256" key="2">
    <source>
        <dbReference type="ARBA" id="ARBA00023012"/>
    </source>
</evidence>
<gene>
    <name evidence="9" type="ORF">FM069_08460</name>
</gene>
<evidence type="ECO:0000259" key="8">
    <source>
        <dbReference type="PROSITE" id="PS50110"/>
    </source>
</evidence>
<keyword evidence="5" id="KW-0804">Transcription</keyword>
<accession>A0A553H044</accession>
<dbReference type="SMART" id="SM00448">
    <property type="entry name" value="REC"/>
    <property type="match status" value="1"/>
</dbReference>
<sequence length="169" mass="18103">MSYGDLLSEEELLALDEIVRIPHGHPGVLLVDADGAARDVLATRLLDQGIACATVADGEQALALLLERPGLGLLVTALPTHDSLALVRQVRQSARATLPAIILSADADVQDAIDALHLKVLDFLLQPVDPSVLVTLIRNEIGAPPKKPPRRRGRPGEDARRERMTLVSA</sequence>
<evidence type="ECO:0000256" key="5">
    <source>
        <dbReference type="ARBA" id="ARBA00023163"/>
    </source>
</evidence>
<feature type="domain" description="Response regulatory" evidence="8">
    <location>
        <begin position="27"/>
        <end position="141"/>
    </location>
</feature>
<dbReference type="GO" id="GO:0000976">
    <property type="term" value="F:transcription cis-regulatory region binding"/>
    <property type="evidence" value="ECO:0007669"/>
    <property type="project" value="TreeGrafter"/>
</dbReference>
<feature type="compositionally biased region" description="Basic and acidic residues" evidence="7">
    <location>
        <begin position="154"/>
        <end position="169"/>
    </location>
</feature>
<keyword evidence="3" id="KW-0805">Transcription regulation</keyword>
<dbReference type="PANTHER" id="PTHR48111">
    <property type="entry name" value="REGULATOR OF RPOS"/>
    <property type="match status" value="1"/>
</dbReference>
<comment type="caution">
    <text evidence="6">Lacks conserved residue(s) required for the propagation of feature annotation.</text>
</comment>
<dbReference type="InterPro" id="IPR039420">
    <property type="entry name" value="WalR-like"/>
</dbReference>
<dbReference type="Pfam" id="PF00072">
    <property type="entry name" value="Response_reg"/>
    <property type="match status" value="1"/>
</dbReference>
<evidence type="ECO:0000313" key="9">
    <source>
        <dbReference type="EMBL" id="TRX75125.1"/>
    </source>
</evidence>
<evidence type="ECO:0000256" key="1">
    <source>
        <dbReference type="ARBA" id="ARBA00022553"/>
    </source>
</evidence>
<keyword evidence="4" id="KW-0238">DNA-binding</keyword>
<evidence type="ECO:0000256" key="4">
    <source>
        <dbReference type="ARBA" id="ARBA00023125"/>
    </source>
</evidence>
<dbReference type="SUPFAM" id="SSF52172">
    <property type="entry name" value="CheY-like"/>
    <property type="match status" value="1"/>
</dbReference>
<dbReference type="InterPro" id="IPR011006">
    <property type="entry name" value="CheY-like_superfamily"/>
</dbReference>
<dbReference type="GO" id="GO:0005829">
    <property type="term" value="C:cytosol"/>
    <property type="evidence" value="ECO:0007669"/>
    <property type="project" value="TreeGrafter"/>
</dbReference>
<feature type="region of interest" description="Disordered" evidence="7">
    <location>
        <begin position="144"/>
        <end position="169"/>
    </location>
</feature>
<dbReference type="Gene3D" id="3.40.50.2300">
    <property type="match status" value="1"/>
</dbReference>
<evidence type="ECO:0000256" key="7">
    <source>
        <dbReference type="SAM" id="MobiDB-lite"/>
    </source>
</evidence>
<dbReference type="RefSeq" id="WP_143487861.1">
    <property type="nucleotide sequence ID" value="NZ_VJOY01000005.1"/>
</dbReference>
<comment type="caution">
    <text evidence="9">The sequence shown here is derived from an EMBL/GenBank/DDBJ whole genome shotgun (WGS) entry which is preliminary data.</text>
</comment>
<evidence type="ECO:0000256" key="6">
    <source>
        <dbReference type="PROSITE-ProRule" id="PRU00169"/>
    </source>
</evidence>
<proteinExistence type="predicted"/>
<dbReference type="Proteomes" id="UP000315235">
    <property type="component" value="Unassembled WGS sequence"/>
</dbReference>
<dbReference type="InterPro" id="IPR001789">
    <property type="entry name" value="Sig_transdc_resp-reg_receiver"/>
</dbReference>
<dbReference type="GO" id="GO:0032993">
    <property type="term" value="C:protein-DNA complex"/>
    <property type="evidence" value="ECO:0007669"/>
    <property type="project" value="TreeGrafter"/>
</dbReference>
<evidence type="ECO:0000313" key="10">
    <source>
        <dbReference type="Proteomes" id="UP000315235"/>
    </source>
</evidence>
<evidence type="ECO:0000256" key="3">
    <source>
        <dbReference type="ARBA" id="ARBA00023015"/>
    </source>
</evidence>
<dbReference type="AlphaFoldDB" id="A0A553H044"/>
<dbReference type="PANTHER" id="PTHR48111:SF1">
    <property type="entry name" value="TWO-COMPONENT RESPONSE REGULATOR ORR33"/>
    <property type="match status" value="1"/>
</dbReference>
<protein>
    <submittedName>
        <fullName evidence="9">Response regulator</fullName>
    </submittedName>
</protein>
<dbReference type="EMBL" id="VJOY01000005">
    <property type="protein sequence ID" value="TRX75125.1"/>
    <property type="molecule type" value="Genomic_DNA"/>
</dbReference>
<dbReference type="OrthoDB" id="8964816at2"/>
<dbReference type="CDD" id="cd00156">
    <property type="entry name" value="REC"/>
    <property type="match status" value="1"/>
</dbReference>
<keyword evidence="2" id="KW-0902">Two-component regulatory system</keyword>
<dbReference type="GO" id="GO:0006355">
    <property type="term" value="P:regulation of DNA-templated transcription"/>
    <property type="evidence" value="ECO:0007669"/>
    <property type="project" value="TreeGrafter"/>
</dbReference>